<dbReference type="Gene3D" id="3.40.1710.10">
    <property type="entry name" value="abc type-2 transporter like domain"/>
    <property type="match status" value="1"/>
</dbReference>
<dbReference type="NCBIfam" id="TIGR03061">
    <property type="entry name" value="pip_yhgE_Nterm"/>
    <property type="match status" value="1"/>
</dbReference>
<keyword evidence="4 6" id="KW-0472">Membrane</keyword>
<sequence length="750" mass="84630">MKNGLHLYKTDMKNIITNWVAAILIGGLMILPSLYAWMNIEASWDPYGQTDQIKVGVVNNDIGASVREEDIHVGDELVETLKDNDSMDWQFVDEEKAMDKLEYGDYFAVIVVPEDFSEKLATVISDQPEKAEVAYYVNEKINAIAPKITDKGATVIVEEISSNFISTVNGVIFDMFNQIGMELENALPDIIQFEDYIFTIEEKLPEIKNILDESLADAENAEEMVSDANSLIPRVEEATSQGLSTVNETLDFIYEAEGRLDEIAPRVNEDLDTIQQAVQDTNAFLESVDISSQNLPDIHQQIDNWNEQIDSSIASIESIEEILRQVQNQQESNQDEETTDNPDENGSEDNQEPEGDTEEEANQQNNQEQIEDALNQLASMKAALQELQEQLNQANEMIKENNEALEEMIANLKDTAQFTNERLDAFISEYQETIEPRVKEEIQHTKSSLESAKSILMEIQNTIPEAQELLNRTATNLVDGEEMLESVLAEYPYIHTKINELADKIRSVEGETDLEEIIELLQNDPDAERSFFEEPVMLNQNKLFPIDNYGTGMTPFYTVLAIWVGGLLLISLLATDPHHVESYTGRQIYFGRLFTFITIGFFQTIIVTLGDMYLLDVEVKEPIWFILFGLLSSIVFILIVYTLVSVFGDIGKALAIVFLVLQIAGAGGTYPVDLLPEFFQAINPYLPFTYAINLMREAVGGIVWSKVQHDVLVLSAFGLVALIIGALFKARLNKYTHRLMKKSRETGLFH</sequence>
<feature type="transmembrane region" description="Helical" evidence="6">
    <location>
        <begin position="556"/>
        <end position="575"/>
    </location>
</feature>
<feature type="domain" description="ABC-2 type transporter transmembrane" evidence="7">
    <location>
        <begin position="23"/>
        <end position="159"/>
    </location>
</feature>
<evidence type="ECO:0000256" key="2">
    <source>
        <dbReference type="ARBA" id="ARBA00022692"/>
    </source>
</evidence>
<dbReference type="InterPro" id="IPR017500">
    <property type="entry name" value="Phage_infect_YhgE_N"/>
</dbReference>
<comment type="subcellular location">
    <subcellularLocation>
        <location evidence="1">Membrane</location>
        <topology evidence="1">Multi-pass membrane protein</topology>
    </subcellularLocation>
</comment>
<evidence type="ECO:0000313" key="9">
    <source>
        <dbReference type="Proteomes" id="UP000339690"/>
    </source>
</evidence>
<evidence type="ECO:0000256" key="6">
    <source>
        <dbReference type="SAM" id="Phobius"/>
    </source>
</evidence>
<dbReference type="InterPro" id="IPR013525">
    <property type="entry name" value="ABC2_TM"/>
</dbReference>
<keyword evidence="9" id="KW-1185">Reference proteome</keyword>
<reference evidence="8 9" key="1">
    <citation type="submission" date="2019-11" db="EMBL/GenBank/DDBJ databases">
        <title>Gracilibacillus salitolerans sp. nov., a moderate halophile isolated from a saline soil in northwest China.</title>
        <authorList>
            <person name="Gan L."/>
        </authorList>
    </citation>
    <scope>NUCLEOTIDE SEQUENCE [LARGE SCALE GENOMIC DNA]</scope>
    <source>
        <strain evidence="8 9">SCU50</strain>
    </source>
</reference>
<evidence type="ECO:0000256" key="4">
    <source>
        <dbReference type="ARBA" id="ARBA00023136"/>
    </source>
</evidence>
<feature type="domain" description="ABC-2 type transporter transmembrane" evidence="7">
    <location>
        <begin position="364"/>
        <end position="727"/>
    </location>
</feature>
<dbReference type="InterPro" id="IPR051328">
    <property type="entry name" value="T7SS_ABC-Transporter"/>
</dbReference>
<protein>
    <submittedName>
        <fullName evidence="8">YhgE/Pip domain-containing protein</fullName>
    </submittedName>
</protein>
<dbReference type="NCBIfam" id="TIGR03062">
    <property type="entry name" value="pip_yhgE_Cterm"/>
    <property type="match status" value="1"/>
</dbReference>
<feature type="transmembrane region" description="Helical" evidence="6">
    <location>
        <begin position="711"/>
        <end position="732"/>
    </location>
</feature>
<dbReference type="EMBL" id="CP045915">
    <property type="protein sequence ID" value="QGH33351.1"/>
    <property type="molecule type" value="Genomic_DNA"/>
</dbReference>
<gene>
    <name evidence="8" type="ORF">GI584_04555</name>
</gene>
<dbReference type="Pfam" id="PF12698">
    <property type="entry name" value="ABC2_membrane_3"/>
    <property type="match status" value="2"/>
</dbReference>
<evidence type="ECO:0000256" key="3">
    <source>
        <dbReference type="ARBA" id="ARBA00022989"/>
    </source>
</evidence>
<dbReference type="Proteomes" id="UP000339690">
    <property type="component" value="Chromosome"/>
</dbReference>
<organism evidence="8 9">
    <name type="scientific">Gracilibacillus salitolerans</name>
    <dbReference type="NCBI Taxonomy" id="2663022"/>
    <lineage>
        <taxon>Bacteria</taxon>
        <taxon>Bacillati</taxon>
        <taxon>Bacillota</taxon>
        <taxon>Bacilli</taxon>
        <taxon>Bacillales</taxon>
        <taxon>Bacillaceae</taxon>
        <taxon>Gracilibacillus</taxon>
    </lineage>
</organism>
<keyword evidence="3 6" id="KW-1133">Transmembrane helix</keyword>
<keyword evidence="2 6" id="KW-0812">Transmembrane</keyword>
<evidence type="ECO:0000256" key="1">
    <source>
        <dbReference type="ARBA" id="ARBA00004141"/>
    </source>
</evidence>
<feature type="compositionally biased region" description="Acidic residues" evidence="5">
    <location>
        <begin position="333"/>
        <end position="361"/>
    </location>
</feature>
<evidence type="ECO:0000313" key="8">
    <source>
        <dbReference type="EMBL" id="QGH33351.1"/>
    </source>
</evidence>
<dbReference type="PANTHER" id="PTHR43077">
    <property type="entry name" value="TRANSPORT PERMEASE YVFS-RELATED"/>
    <property type="match status" value="1"/>
</dbReference>
<evidence type="ECO:0000256" key="5">
    <source>
        <dbReference type="SAM" id="MobiDB-lite"/>
    </source>
</evidence>
<dbReference type="GO" id="GO:0140359">
    <property type="term" value="F:ABC-type transporter activity"/>
    <property type="evidence" value="ECO:0007669"/>
    <property type="project" value="InterPro"/>
</dbReference>
<dbReference type="InterPro" id="IPR017501">
    <property type="entry name" value="Phage_infect_YhgE_C"/>
</dbReference>
<name>A0A5Q2TGU1_9BACI</name>
<feature type="transmembrane region" description="Helical" evidence="6">
    <location>
        <begin position="16"/>
        <end position="38"/>
    </location>
</feature>
<dbReference type="GO" id="GO:0016020">
    <property type="term" value="C:membrane"/>
    <property type="evidence" value="ECO:0007669"/>
    <property type="project" value="UniProtKB-SubCell"/>
</dbReference>
<accession>A0A5Q2TGU1</accession>
<dbReference type="PANTHER" id="PTHR43077:SF10">
    <property type="entry name" value="TRANSPORT PERMEASE PROTEIN"/>
    <property type="match status" value="1"/>
</dbReference>
<dbReference type="AlphaFoldDB" id="A0A5Q2TGU1"/>
<proteinExistence type="predicted"/>
<dbReference type="KEGG" id="grc:GI584_04555"/>
<feature type="region of interest" description="Disordered" evidence="5">
    <location>
        <begin position="326"/>
        <end position="365"/>
    </location>
</feature>
<feature type="transmembrane region" description="Helical" evidence="6">
    <location>
        <begin position="587"/>
        <end position="610"/>
    </location>
</feature>
<evidence type="ECO:0000259" key="7">
    <source>
        <dbReference type="Pfam" id="PF12698"/>
    </source>
</evidence>
<dbReference type="RefSeq" id="WP_153790403.1">
    <property type="nucleotide sequence ID" value="NZ_CP045915.1"/>
</dbReference>
<feature type="transmembrane region" description="Helical" evidence="6">
    <location>
        <begin position="653"/>
        <end position="672"/>
    </location>
</feature>
<feature type="transmembrane region" description="Helical" evidence="6">
    <location>
        <begin position="622"/>
        <end position="641"/>
    </location>
</feature>